<feature type="domain" description="Integrase catalytic" evidence="18">
    <location>
        <begin position="1185"/>
        <end position="1351"/>
    </location>
</feature>
<dbReference type="InterPro" id="IPR021109">
    <property type="entry name" value="Peptidase_aspartic_dom_sf"/>
</dbReference>
<dbReference type="InterPro" id="IPR000477">
    <property type="entry name" value="RT_dom"/>
</dbReference>
<dbReference type="SUPFAM" id="SSF50630">
    <property type="entry name" value="Acid proteases"/>
    <property type="match status" value="1"/>
</dbReference>
<keyword evidence="3" id="KW-0548">Nucleotidyltransferase</keyword>
<dbReference type="InterPro" id="IPR041588">
    <property type="entry name" value="Integrase_H2C2"/>
</dbReference>
<evidence type="ECO:0000256" key="11">
    <source>
        <dbReference type="ARBA" id="ARBA00022918"/>
    </source>
</evidence>
<sequence length="1513" mass="171352">MALLPPLAPPTETAQFPEGAGMAAWFSEAAGTVWSCGLEMAPFPAAARAVALSRSLPSREMDEKVEIFVVDLTEVSEQYEFLALDFIRSEPGGGRHFCKRKQGRELVPELFLQKNWMVTKTRSNETILDMEELNEFRVDMANLKKEGLLLELCKQKNVEEVDGDTDAAVAAVAAEKANKTVSSDTGGAGPSNPTAGNPPEVRFAIEHNTISVEGVGSSRGPQDAAAVMNGWVFDTSMGTHRPNVFGNGSQQGFDRVGGIPRSVKNFTRSLELQWSNGSTCLWHIYRAEHSSGIGELVFLGSFSAADVHEAMELFQNVKQHGQIVEHYIDKFEEYMDLVRRDHPYLQEQYLNSCFIGGLRSDIKHDEAWFPGHQCKVKKALNALLLEEEEYEGTEEVGREKKAQEKVLEETEHAPEEIDQEELMYVSQNAMQGATRPDTFSVIIQINGRRAVGLVDSGSPSTFMDQEYAIRNDCPLVSTDSKKVVVAGGGELKSEVQVPDILYQIQGETFSNKFNLIPLKGYDIILGADWIYKYSPITLDLKKRELGITKGEKVITLQDFTNTGKHLLVDSSKVDKIIRKGGLGYLFQITQVAEESDVEESISIPDDIQDILQRFPTVLEKPKGLPPQRGCDHVITLKDGAIPPNLRPYRVPHHQKEAMEKIIAELIESKEIQVSNSPYSSPAVMVRKKDGSWRLCVDYRQLNAQTVKNKFPMPIIEDLLDELNGAKIFTKLDLMSGYHQIRMSRPDIPKTAFRTHLGHYEYQVMPFGLTNAPATFQSLMNQVLAPFFRKFVLVFFDDILIYSKDREEHKEHIRLVLQVLKANNLVIKPKKCAFGLSSVSYLGHIISQNGVATDPGKVEKIVSWPIPKNVTDLRKFLGMTGYYRRFIQGYVLICRPLHDMLKKEGFQWGEKQTEAFKFLKQKMCSSPVLTLPDFSKEFTIEADACGTGIGAVLMQGDRPIAFYSKSLGPKAAAQSIYEKEAMAILEALKKWRHYFLGSKLVIKTDQQSLKHMMNQRLVEGIQHKLLLKLMEYDYIIEYKAGKDNVVADALSRLPQDQLQTEICNAITVVIPKWIIDVQNSYEGDVQAHKILSMIGTNSDPDQHYSFENGILRFKGRIYVGEETSIRTNLIRDYHCSAFGGHSGMRATHHRIKALFYWPGLKKTVEMFIRECPVCQITKVEHIHIPGLLNPLEVLDMAWTHITMDFIEGLPKSKWKDAILVVVDRLTKYAHFLALSHPYSVEQVVEIFMNNIHRLHGMPMAIIIDRDRIFTSQLFQEIFKSMKVQLRFSTSYHPQTDGQTERVNQCLESYLRNMTFQEPHQWYSWLSLAGWWYNTTYHTSLQMTPFQALYGYPPPQINEFSISCNVSAEARTERSLNVGDMVYIKLQPYRQTAFGIRGSLKLRSKFYGPFKVLEKIGQVAYKLQLPEDASIHPVFHVSQLKKHLGQRAVPMSNLPSMGPDGQIKTQPVAVLQRRMIPRNGVAVTQWLILWENLGPADATWEDAAVIQSMYPTFHP</sequence>
<evidence type="ECO:0000256" key="4">
    <source>
        <dbReference type="ARBA" id="ARBA00022722"/>
    </source>
</evidence>
<dbReference type="CDD" id="cd00303">
    <property type="entry name" value="retropepsin_like"/>
    <property type="match status" value="1"/>
</dbReference>
<feature type="region of interest" description="Disordered" evidence="16">
    <location>
        <begin position="177"/>
        <end position="199"/>
    </location>
</feature>
<evidence type="ECO:0000256" key="3">
    <source>
        <dbReference type="ARBA" id="ARBA00022695"/>
    </source>
</evidence>
<organism evidence="19 20">
    <name type="scientific">Oryza sativa subsp. japonica</name>
    <name type="common">Rice</name>
    <dbReference type="NCBI Taxonomy" id="39947"/>
    <lineage>
        <taxon>Eukaryota</taxon>
        <taxon>Viridiplantae</taxon>
        <taxon>Streptophyta</taxon>
        <taxon>Embryophyta</taxon>
        <taxon>Tracheophyta</taxon>
        <taxon>Spermatophyta</taxon>
        <taxon>Magnoliopsida</taxon>
        <taxon>Liliopsida</taxon>
        <taxon>Poales</taxon>
        <taxon>Poaceae</taxon>
        <taxon>BOP clade</taxon>
        <taxon>Oryzoideae</taxon>
        <taxon>Oryzeae</taxon>
        <taxon>Oryzinae</taxon>
        <taxon>Oryza</taxon>
        <taxon>Oryza sativa</taxon>
    </lineage>
</organism>
<dbReference type="PROSITE" id="PS50878">
    <property type="entry name" value="RT_POL"/>
    <property type="match status" value="1"/>
</dbReference>
<dbReference type="EMBL" id="AC134046">
    <property type="protein sequence ID" value="AAX95226.1"/>
    <property type="molecule type" value="Genomic_DNA"/>
</dbReference>
<evidence type="ECO:0000256" key="8">
    <source>
        <dbReference type="ARBA" id="ARBA00022801"/>
    </source>
</evidence>
<dbReference type="InterPro" id="IPR043128">
    <property type="entry name" value="Rev_trsase/Diguanyl_cyclase"/>
</dbReference>
<evidence type="ECO:0000256" key="6">
    <source>
        <dbReference type="ARBA" id="ARBA00022750"/>
    </source>
</evidence>
<dbReference type="GO" id="GO:0006310">
    <property type="term" value="P:DNA recombination"/>
    <property type="evidence" value="ECO:0007669"/>
    <property type="project" value="UniProtKB-KW"/>
</dbReference>
<dbReference type="Gene3D" id="3.30.70.270">
    <property type="match status" value="2"/>
</dbReference>
<dbReference type="GO" id="GO:0046872">
    <property type="term" value="F:metal ion binding"/>
    <property type="evidence" value="ECO:0007669"/>
    <property type="project" value="UniProtKB-KW"/>
</dbReference>
<evidence type="ECO:0000256" key="12">
    <source>
        <dbReference type="ARBA" id="ARBA00022932"/>
    </source>
</evidence>
<evidence type="ECO:0000256" key="7">
    <source>
        <dbReference type="ARBA" id="ARBA00022759"/>
    </source>
</evidence>
<dbReference type="Pfam" id="PF17919">
    <property type="entry name" value="RT_RNaseH_2"/>
    <property type="match status" value="1"/>
</dbReference>
<evidence type="ECO:0000256" key="10">
    <source>
        <dbReference type="ARBA" id="ARBA00022908"/>
    </source>
</evidence>
<dbReference type="PANTHER" id="PTHR37984">
    <property type="entry name" value="PROTEIN CBG26694"/>
    <property type="match status" value="1"/>
</dbReference>
<dbReference type="Gene3D" id="3.10.10.10">
    <property type="entry name" value="HIV Type 1 Reverse Transcriptase, subunit A, domain 1"/>
    <property type="match status" value="1"/>
</dbReference>
<evidence type="ECO:0000259" key="17">
    <source>
        <dbReference type="PROSITE" id="PS50878"/>
    </source>
</evidence>
<dbReference type="SUPFAM" id="SSF56672">
    <property type="entry name" value="DNA/RNA polymerases"/>
    <property type="match status" value="1"/>
</dbReference>
<dbReference type="Pfam" id="PF24626">
    <property type="entry name" value="SH3_Tf2-1"/>
    <property type="match status" value="1"/>
</dbReference>
<evidence type="ECO:0000256" key="9">
    <source>
        <dbReference type="ARBA" id="ARBA00022842"/>
    </source>
</evidence>
<dbReference type="InterPro" id="IPR041577">
    <property type="entry name" value="RT_RNaseH_2"/>
</dbReference>
<dbReference type="GO" id="GO:0015074">
    <property type="term" value="P:DNA integration"/>
    <property type="evidence" value="ECO:0007669"/>
    <property type="project" value="UniProtKB-KW"/>
</dbReference>
<dbReference type="Pfam" id="PF08284">
    <property type="entry name" value="RVP_2"/>
    <property type="match status" value="1"/>
</dbReference>
<keyword evidence="1" id="KW-0645">Protease</keyword>
<evidence type="ECO:0000256" key="5">
    <source>
        <dbReference type="ARBA" id="ARBA00022723"/>
    </source>
</evidence>
<evidence type="ECO:0000256" key="14">
    <source>
        <dbReference type="ARBA" id="ARBA00023172"/>
    </source>
</evidence>
<dbReference type="InterPro" id="IPR056924">
    <property type="entry name" value="SH3_Tf2-1"/>
</dbReference>
<protein>
    <submittedName>
        <fullName evidence="19">Retrotransposon protein, putative, unclassified</fullName>
    </submittedName>
</protein>
<keyword evidence="11" id="KW-0695">RNA-directed DNA polymerase</keyword>
<dbReference type="Gene3D" id="1.10.340.70">
    <property type="match status" value="1"/>
</dbReference>
<evidence type="ECO:0000313" key="20">
    <source>
        <dbReference type="Proteomes" id="UP000000763"/>
    </source>
</evidence>
<dbReference type="InterPro" id="IPR001584">
    <property type="entry name" value="Integrase_cat-core"/>
</dbReference>
<dbReference type="GO" id="GO:0006508">
    <property type="term" value="P:proteolysis"/>
    <property type="evidence" value="ECO:0007669"/>
    <property type="project" value="UniProtKB-KW"/>
</dbReference>
<keyword evidence="8" id="KW-0378">Hydrolase</keyword>
<dbReference type="InterPro" id="IPR012337">
    <property type="entry name" value="RNaseH-like_sf"/>
</dbReference>
<keyword evidence="10" id="KW-0229">DNA integration</keyword>
<dbReference type="FunFam" id="3.10.10.10:FF:000007">
    <property type="entry name" value="Retrovirus-related Pol polyprotein from transposon 17.6-like Protein"/>
    <property type="match status" value="1"/>
</dbReference>
<dbReference type="GO" id="GO:0003964">
    <property type="term" value="F:RNA-directed DNA polymerase activity"/>
    <property type="evidence" value="ECO:0007669"/>
    <property type="project" value="UniProtKB-KW"/>
</dbReference>
<evidence type="ECO:0000259" key="18">
    <source>
        <dbReference type="PROSITE" id="PS50994"/>
    </source>
</evidence>
<dbReference type="GO" id="GO:0003887">
    <property type="term" value="F:DNA-directed DNA polymerase activity"/>
    <property type="evidence" value="ECO:0007669"/>
    <property type="project" value="UniProtKB-KW"/>
</dbReference>
<dbReference type="Pfam" id="PF00078">
    <property type="entry name" value="RVT_1"/>
    <property type="match status" value="1"/>
</dbReference>
<evidence type="ECO:0000313" key="19">
    <source>
        <dbReference type="EMBL" id="AAX95226.1"/>
    </source>
</evidence>
<dbReference type="InterPro" id="IPR036397">
    <property type="entry name" value="RNaseH_sf"/>
</dbReference>
<dbReference type="PROSITE" id="PS50994">
    <property type="entry name" value="INTEGRASE"/>
    <property type="match status" value="1"/>
</dbReference>
<keyword evidence="15" id="KW-0511">Multifunctional enzyme</keyword>
<evidence type="ECO:0000256" key="2">
    <source>
        <dbReference type="ARBA" id="ARBA00022679"/>
    </source>
</evidence>
<keyword evidence="14" id="KW-0233">DNA recombination</keyword>
<keyword evidence="12" id="KW-0239">DNA-directed DNA polymerase</keyword>
<dbReference type="Proteomes" id="UP000000763">
    <property type="component" value="Chromosome 11"/>
</dbReference>
<proteinExistence type="predicted"/>
<accession>Q53NJ3</accession>
<keyword evidence="4" id="KW-0540">Nuclease</keyword>
<gene>
    <name evidence="19" type="ordered locus">LOC_Os11g08610</name>
</gene>
<evidence type="ECO:0000256" key="16">
    <source>
        <dbReference type="SAM" id="MobiDB-lite"/>
    </source>
</evidence>
<dbReference type="SUPFAM" id="SSF54160">
    <property type="entry name" value="Chromo domain-like"/>
    <property type="match status" value="1"/>
</dbReference>
<keyword evidence="5" id="KW-0479">Metal-binding</keyword>
<dbReference type="Gene3D" id="3.30.420.10">
    <property type="entry name" value="Ribonuclease H-like superfamily/Ribonuclease H"/>
    <property type="match status" value="1"/>
</dbReference>
<dbReference type="CDD" id="cd09274">
    <property type="entry name" value="RNase_HI_RT_Ty3"/>
    <property type="match status" value="1"/>
</dbReference>
<feature type="domain" description="Reverse transcriptase" evidence="17">
    <location>
        <begin position="666"/>
        <end position="845"/>
    </location>
</feature>
<evidence type="ECO:0000256" key="1">
    <source>
        <dbReference type="ARBA" id="ARBA00022670"/>
    </source>
</evidence>
<keyword evidence="7" id="KW-0255">Endonuclease</keyword>
<dbReference type="PANTHER" id="PTHR37984:SF5">
    <property type="entry name" value="PROTEIN NYNRIN-LIKE"/>
    <property type="match status" value="1"/>
</dbReference>
<dbReference type="InterPro" id="IPR016197">
    <property type="entry name" value="Chromo-like_dom_sf"/>
</dbReference>
<dbReference type="InterPro" id="IPR050951">
    <property type="entry name" value="Retrovirus_Pol_polyprotein"/>
</dbReference>
<reference evidence="20" key="2">
    <citation type="journal article" date="2008" name="Nucleic Acids Res.">
        <title>The rice annotation project database (RAP-DB): 2008 update.</title>
        <authorList>
            <consortium name="The rice annotation project (RAP)"/>
        </authorList>
    </citation>
    <scope>GENOME REANNOTATION</scope>
    <source>
        <strain evidence="20">cv. Nipponbare</strain>
    </source>
</reference>
<keyword evidence="13" id="KW-0238">DNA-binding</keyword>
<evidence type="ECO:0000256" key="13">
    <source>
        <dbReference type="ARBA" id="ARBA00023125"/>
    </source>
</evidence>
<dbReference type="GO" id="GO:0004519">
    <property type="term" value="F:endonuclease activity"/>
    <property type="evidence" value="ECO:0007669"/>
    <property type="project" value="UniProtKB-KW"/>
</dbReference>
<dbReference type="FunFam" id="3.30.70.270:FF:000020">
    <property type="entry name" value="Transposon Tf2-6 polyprotein-like Protein"/>
    <property type="match status" value="1"/>
</dbReference>
<dbReference type="InterPro" id="IPR043502">
    <property type="entry name" value="DNA/RNA_pol_sf"/>
</dbReference>
<dbReference type="Pfam" id="PF00665">
    <property type="entry name" value="rve"/>
    <property type="match status" value="1"/>
</dbReference>
<dbReference type="SUPFAM" id="SSF53098">
    <property type="entry name" value="Ribonuclease H-like"/>
    <property type="match status" value="1"/>
</dbReference>
<dbReference type="Gene3D" id="2.40.70.10">
    <property type="entry name" value="Acid Proteases"/>
    <property type="match status" value="1"/>
</dbReference>
<dbReference type="GO" id="GO:0004190">
    <property type="term" value="F:aspartic-type endopeptidase activity"/>
    <property type="evidence" value="ECO:0007669"/>
    <property type="project" value="UniProtKB-KW"/>
</dbReference>
<reference evidence="20" key="1">
    <citation type="journal article" date="2005" name="Nature">
        <title>The map-based sequence of the rice genome.</title>
        <authorList>
            <consortium name="International rice genome sequencing project (IRGSP)"/>
            <person name="Matsumoto T."/>
            <person name="Wu J."/>
            <person name="Kanamori H."/>
            <person name="Katayose Y."/>
            <person name="Fujisawa M."/>
            <person name="Namiki N."/>
            <person name="Mizuno H."/>
            <person name="Yamamoto K."/>
            <person name="Antonio B.A."/>
            <person name="Baba T."/>
            <person name="Sakata K."/>
            <person name="Nagamura Y."/>
            <person name="Aoki H."/>
            <person name="Arikawa K."/>
            <person name="Arita K."/>
            <person name="Bito T."/>
            <person name="Chiden Y."/>
            <person name="Fujitsuka N."/>
            <person name="Fukunaka R."/>
            <person name="Hamada M."/>
            <person name="Harada C."/>
            <person name="Hayashi A."/>
            <person name="Hijishita S."/>
            <person name="Honda M."/>
            <person name="Hosokawa S."/>
            <person name="Ichikawa Y."/>
            <person name="Idonuma A."/>
            <person name="Iijima M."/>
            <person name="Ikeda M."/>
            <person name="Ikeno M."/>
            <person name="Ito K."/>
            <person name="Ito S."/>
            <person name="Ito T."/>
            <person name="Ito Y."/>
            <person name="Ito Y."/>
            <person name="Iwabuchi A."/>
            <person name="Kamiya K."/>
            <person name="Karasawa W."/>
            <person name="Kurita K."/>
            <person name="Katagiri S."/>
            <person name="Kikuta A."/>
            <person name="Kobayashi H."/>
            <person name="Kobayashi N."/>
            <person name="Machita K."/>
            <person name="Maehara T."/>
            <person name="Masukawa M."/>
            <person name="Mizubayashi T."/>
            <person name="Mukai Y."/>
            <person name="Nagasaki H."/>
            <person name="Nagata Y."/>
            <person name="Naito S."/>
            <person name="Nakashima M."/>
            <person name="Nakama Y."/>
            <person name="Nakamichi Y."/>
            <person name="Nakamura M."/>
            <person name="Meguro A."/>
            <person name="Negishi M."/>
            <person name="Ohta I."/>
            <person name="Ohta T."/>
            <person name="Okamoto M."/>
            <person name="Ono N."/>
            <person name="Saji S."/>
            <person name="Sakaguchi M."/>
            <person name="Sakai K."/>
            <person name="Shibata M."/>
            <person name="Shimokawa T."/>
            <person name="Song J."/>
            <person name="Takazaki Y."/>
            <person name="Terasawa K."/>
            <person name="Tsugane M."/>
            <person name="Tsuji K."/>
            <person name="Ueda S."/>
            <person name="Waki K."/>
            <person name="Yamagata H."/>
            <person name="Yamamoto M."/>
            <person name="Yamamoto S."/>
            <person name="Yamane H."/>
            <person name="Yoshiki S."/>
            <person name="Yoshihara R."/>
            <person name="Yukawa K."/>
            <person name="Zhong H."/>
            <person name="Yano M."/>
            <person name="Yuan Q."/>
            <person name="Ouyang S."/>
            <person name="Liu J."/>
            <person name="Jones K.M."/>
            <person name="Gansberger K."/>
            <person name="Moffat K."/>
            <person name="Hill J."/>
            <person name="Bera J."/>
            <person name="Fadrosh D."/>
            <person name="Jin S."/>
            <person name="Johri S."/>
            <person name="Kim M."/>
            <person name="Overton L."/>
            <person name="Reardon M."/>
            <person name="Tsitrin T."/>
            <person name="Vuong H."/>
            <person name="Weaver B."/>
            <person name="Ciecko A."/>
            <person name="Tallon L."/>
            <person name="Jackson J."/>
            <person name="Pai G."/>
            <person name="Aken S.V."/>
            <person name="Utterback T."/>
            <person name="Reidmuller S."/>
            <person name="Feldblyum T."/>
            <person name="Hsiao J."/>
            <person name="Zismann V."/>
            <person name="Iobst S."/>
            <person name="de Vazeille A.R."/>
            <person name="Buell C.R."/>
            <person name="Ying K."/>
            <person name="Li Y."/>
            <person name="Lu T."/>
            <person name="Huang Y."/>
            <person name="Zhao Q."/>
            <person name="Feng Q."/>
            <person name="Zhang L."/>
            <person name="Zhu J."/>
            <person name="Weng Q."/>
            <person name="Mu J."/>
            <person name="Lu Y."/>
            <person name="Fan D."/>
            <person name="Liu Y."/>
            <person name="Guan J."/>
            <person name="Zhang Y."/>
            <person name="Yu S."/>
            <person name="Liu X."/>
            <person name="Zhang Y."/>
            <person name="Hong G."/>
            <person name="Han B."/>
            <person name="Choisne N."/>
            <person name="Demange N."/>
            <person name="Orjeda G."/>
            <person name="Samain S."/>
            <person name="Cattolico L."/>
            <person name="Pelletier E."/>
            <person name="Couloux A."/>
            <person name="Segurens B."/>
            <person name="Wincker P."/>
            <person name="D'Hont A."/>
            <person name="Scarpelli C."/>
            <person name="Weissenbach J."/>
            <person name="Salanoubat M."/>
            <person name="Quetier F."/>
            <person name="Yu Y."/>
            <person name="Kim H.R."/>
            <person name="Rambo T."/>
            <person name="Currie J."/>
            <person name="Collura K."/>
            <person name="Luo M."/>
            <person name="Yang T."/>
            <person name="Ammiraju J.S.S."/>
            <person name="Engler F."/>
            <person name="Soderlund C."/>
            <person name="Wing R.A."/>
            <person name="Palmer L.E."/>
            <person name="de la Bastide M."/>
            <person name="Spiegel L."/>
            <person name="Nascimento L."/>
            <person name="Zutavern T."/>
            <person name="O'Shaughnessy A."/>
            <person name="Dike S."/>
            <person name="Dedhia N."/>
            <person name="Preston R."/>
            <person name="Balija V."/>
            <person name="McCombie W.R."/>
            <person name="Chow T."/>
            <person name="Chen H."/>
            <person name="Chung M."/>
            <person name="Chen C."/>
            <person name="Shaw J."/>
            <person name="Wu H."/>
            <person name="Hsiao K."/>
            <person name="Chao Y."/>
            <person name="Chu M."/>
            <person name="Cheng C."/>
            <person name="Hour A."/>
            <person name="Lee P."/>
            <person name="Lin S."/>
            <person name="Lin Y."/>
            <person name="Liou J."/>
            <person name="Liu S."/>
            <person name="Hsing Y."/>
            <person name="Raghuvanshi S."/>
            <person name="Mohanty A."/>
            <person name="Bharti A.K."/>
            <person name="Gaur A."/>
            <person name="Gupta V."/>
            <person name="Kumar D."/>
            <person name="Ravi V."/>
            <person name="Vij S."/>
            <person name="Kapur A."/>
            <person name="Khurana P."/>
            <person name="Khurana P."/>
            <person name="Khurana J.P."/>
            <person name="Tyagi A.K."/>
            <person name="Gaikwad K."/>
            <person name="Singh A."/>
            <person name="Dalal V."/>
            <person name="Srivastava S."/>
            <person name="Dixit A."/>
            <person name="Pal A.K."/>
            <person name="Ghazi I.A."/>
            <person name="Yadav M."/>
            <person name="Pandit A."/>
            <person name="Bhargava A."/>
            <person name="Sureshbabu K."/>
            <person name="Batra K."/>
            <person name="Sharma T.R."/>
            <person name="Mohapatra T."/>
            <person name="Singh N.K."/>
            <person name="Messing J."/>
            <person name="Nelson A.B."/>
            <person name="Fuks G."/>
            <person name="Kavchok S."/>
            <person name="Keizer G."/>
            <person name="Linton E."/>
            <person name="Llaca V."/>
            <person name="Song R."/>
            <person name="Tanyolac B."/>
            <person name="Young S."/>
            <person name="Ho-Il K."/>
            <person name="Hahn J.H."/>
            <person name="Sangsakoo G."/>
            <person name="Vanavichit A."/>
            <person name="de Mattos Luiz.A.T."/>
            <person name="Zimmer P.D."/>
            <person name="Malone G."/>
            <person name="Dellagostin O."/>
            <person name="de Oliveira A.C."/>
            <person name="Bevan M."/>
            <person name="Bancroft I."/>
            <person name="Minx P."/>
            <person name="Cordum H."/>
            <person name="Wilson R."/>
            <person name="Cheng Z."/>
            <person name="Jin W."/>
            <person name="Jiang J."/>
            <person name="Leong S.A."/>
            <person name="Iwama H."/>
            <person name="Gojobori T."/>
            <person name="Itoh T."/>
            <person name="Niimura Y."/>
            <person name="Fujii Y."/>
            <person name="Habara T."/>
            <person name="Sakai H."/>
            <person name="Sato Y."/>
            <person name="Wilson G."/>
            <person name="Kumar K."/>
            <person name="McCouch S."/>
            <person name="Juretic N."/>
            <person name="Hoen D."/>
            <person name="Wright S."/>
            <person name="Bruskiewich R."/>
            <person name="Bureau T."/>
            <person name="Miyao A."/>
            <person name="Hirochika H."/>
            <person name="Nishikawa T."/>
            <person name="Kadowaki K."/>
            <person name="Sugiura M."/>
            <person name="Burr B."/>
            <person name="Sasaki T."/>
        </authorList>
    </citation>
    <scope>NUCLEOTIDE SEQUENCE [LARGE SCALE GENOMIC DNA]</scope>
    <source>
        <strain evidence="20">cv. Nipponbare</strain>
    </source>
</reference>
<keyword evidence="2" id="KW-0808">Transferase</keyword>
<dbReference type="CDD" id="cd01647">
    <property type="entry name" value="RT_LTR"/>
    <property type="match status" value="1"/>
</dbReference>
<dbReference type="GO" id="GO:0003677">
    <property type="term" value="F:DNA binding"/>
    <property type="evidence" value="ECO:0007669"/>
    <property type="project" value="UniProtKB-KW"/>
</dbReference>
<keyword evidence="9" id="KW-0460">Magnesium</keyword>
<evidence type="ECO:0000256" key="15">
    <source>
        <dbReference type="ARBA" id="ARBA00023268"/>
    </source>
</evidence>
<keyword evidence="6" id="KW-0064">Aspartyl protease</keyword>
<dbReference type="Pfam" id="PF17921">
    <property type="entry name" value="Integrase_H2C2"/>
    <property type="match status" value="1"/>
</dbReference>
<name>Q53NJ3_ORYSJ</name>
<feature type="compositionally biased region" description="Polar residues" evidence="16">
    <location>
        <begin position="179"/>
        <end position="195"/>
    </location>
</feature>